<name>A0A4U0NN62_9ACTN</name>
<evidence type="ECO:0000256" key="4">
    <source>
        <dbReference type="ARBA" id="ARBA00022729"/>
    </source>
</evidence>
<accession>A0A4U0NN62</accession>
<protein>
    <submittedName>
        <fullName evidence="10">Chaplin</fullName>
    </submittedName>
</protein>
<evidence type="ECO:0000256" key="7">
    <source>
        <dbReference type="PROSITE-ProRule" id="PRU01232"/>
    </source>
</evidence>
<dbReference type="RefSeq" id="WP_136739748.1">
    <property type="nucleotide sequence ID" value="NZ_SUMB01000003.1"/>
</dbReference>
<keyword evidence="6 7" id="KW-0034">Amyloid</keyword>
<dbReference type="Proteomes" id="UP000308697">
    <property type="component" value="Unassembled WGS sequence"/>
</dbReference>
<evidence type="ECO:0000313" key="11">
    <source>
        <dbReference type="Proteomes" id="UP000308697"/>
    </source>
</evidence>
<feature type="chain" id="PRO_5020382670" evidence="8">
    <location>
        <begin position="28"/>
        <end position="123"/>
    </location>
</feature>
<dbReference type="Pfam" id="PF03777">
    <property type="entry name" value="ChpA-C"/>
    <property type="match status" value="1"/>
</dbReference>
<evidence type="ECO:0000313" key="10">
    <source>
        <dbReference type="EMBL" id="TJZ55941.1"/>
    </source>
</evidence>
<proteinExistence type="predicted"/>
<keyword evidence="4 8" id="KW-0732">Signal</keyword>
<dbReference type="InterPro" id="IPR005528">
    <property type="entry name" value="ChpA-H"/>
</dbReference>
<keyword evidence="2" id="KW-0134">Cell wall</keyword>
<feature type="signal peptide" evidence="8">
    <location>
        <begin position="1"/>
        <end position="27"/>
    </location>
</feature>
<dbReference type="GO" id="GO:0007155">
    <property type="term" value="P:cell adhesion"/>
    <property type="evidence" value="ECO:0007669"/>
    <property type="project" value="UniProtKB-KW"/>
</dbReference>
<keyword evidence="11" id="KW-1185">Reference proteome</keyword>
<evidence type="ECO:0000256" key="2">
    <source>
        <dbReference type="ARBA" id="ARBA00022512"/>
    </source>
</evidence>
<comment type="caution">
    <text evidence="10">The sequence shown here is derived from an EMBL/GenBank/DDBJ whole genome shotgun (WGS) entry which is preliminary data.</text>
</comment>
<keyword evidence="5" id="KW-0130">Cell adhesion</keyword>
<evidence type="ECO:0000256" key="6">
    <source>
        <dbReference type="ARBA" id="ARBA00023087"/>
    </source>
</evidence>
<sequence>MKRFVKTATVAAAGCAMVLGGASIATADPHGHGHGRHGHGHGYGHGYGHGFGHGGYGRGGFGRGGHGHGHGASARGFAAGSPGVFSGNVVQVPINIPINVCGNSVDIFFGILNPTFGNICINR</sequence>
<evidence type="ECO:0000256" key="1">
    <source>
        <dbReference type="ARBA" id="ARBA00004191"/>
    </source>
</evidence>
<gene>
    <name evidence="10" type="ORF">FCH28_11740</name>
</gene>
<keyword evidence="3" id="KW-0964">Secreted</keyword>
<evidence type="ECO:0000256" key="3">
    <source>
        <dbReference type="ARBA" id="ARBA00022525"/>
    </source>
</evidence>
<reference evidence="10 11" key="1">
    <citation type="submission" date="2019-04" db="EMBL/GenBank/DDBJ databases">
        <title>Streptomyces piniterrae sp. nov., a heliquinomycin-producing actinomycete isolated from rhizosphere soil of Pinus yunnanensis.</title>
        <authorList>
            <person name="Zhuang X."/>
            <person name="Zhao J."/>
        </authorList>
    </citation>
    <scope>NUCLEOTIDE SEQUENCE [LARGE SCALE GENOMIC DNA]</scope>
    <source>
        <strain evidence="11">jys28</strain>
    </source>
</reference>
<dbReference type="EMBL" id="SUMB01000003">
    <property type="protein sequence ID" value="TJZ55941.1"/>
    <property type="molecule type" value="Genomic_DNA"/>
</dbReference>
<comment type="subcellular location">
    <subcellularLocation>
        <location evidence="1">Secreted</location>
        <location evidence="1">Cell wall</location>
    </subcellularLocation>
</comment>
<feature type="domain" description="Chaplin" evidence="9">
    <location>
        <begin position="81"/>
        <end position="122"/>
    </location>
</feature>
<evidence type="ECO:0000256" key="8">
    <source>
        <dbReference type="SAM" id="SignalP"/>
    </source>
</evidence>
<organism evidence="10 11">
    <name type="scientific">Streptomyces piniterrae</name>
    <dbReference type="NCBI Taxonomy" id="2571125"/>
    <lineage>
        <taxon>Bacteria</taxon>
        <taxon>Bacillati</taxon>
        <taxon>Actinomycetota</taxon>
        <taxon>Actinomycetes</taxon>
        <taxon>Kitasatosporales</taxon>
        <taxon>Streptomycetaceae</taxon>
        <taxon>Streptomyces</taxon>
    </lineage>
</organism>
<evidence type="ECO:0000256" key="5">
    <source>
        <dbReference type="ARBA" id="ARBA00022889"/>
    </source>
</evidence>
<dbReference type="PROSITE" id="PS51884">
    <property type="entry name" value="CHAPLIN"/>
    <property type="match status" value="1"/>
</dbReference>
<evidence type="ECO:0000259" key="9">
    <source>
        <dbReference type="PROSITE" id="PS51884"/>
    </source>
</evidence>
<dbReference type="AlphaFoldDB" id="A0A4U0NN62"/>